<evidence type="ECO:0000313" key="3">
    <source>
        <dbReference type="Proteomes" id="UP001359485"/>
    </source>
</evidence>
<evidence type="ECO:0000256" key="1">
    <source>
        <dbReference type="SAM" id="MobiDB-lite"/>
    </source>
</evidence>
<sequence length="70" mass="7382">MRDSLCVRAQTLTQLTWAPLSVHLTHTAQDTVSVCVSSGVGSHEWFMSPEPAVGGSTSADFESGGCETKV</sequence>
<comment type="caution">
    <text evidence="2">The sequence shown here is derived from an EMBL/GenBank/DDBJ whole genome shotgun (WGS) entry which is preliminary data.</text>
</comment>
<evidence type="ECO:0000313" key="2">
    <source>
        <dbReference type="EMBL" id="KAK6640841.1"/>
    </source>
</evidence>
<reference evidence="2 3" key="1">
    <citation type="submission" date="2023-09" db="EMBL/GenBank/DDBJ databases">
        <title>Genomes of two closely related lineages of the louse Polyplax serrata with different host specificities.</title>
        <authorList>
            <person name="Martinu J."/>
            <person name="Tarabai H."/>
            <person name="Stefka J."/>
            <person name="Hypsa V."/>
        </authorList>
    </citation>
    <scope>NUCLEOTIDE SEQUENCE [LARGE SCALE GENOMIC DNA]</scope>
    <source>
        <strain evidence="2">98ZLc_SE</strain>
    </source>
</reference>
<dbReference type="Proteomes" id="UP001359485">
    <property type="component" value="Unassembled WGS sequence"/>
</dbReference>
<protein>
    <submittedName>
        <fullName evidence="2">Uncharacterized protein</fullName>
    </submittedName>
</protein>
<gene>
    <name evidence="2" type="ORF">RUM44_012539</name>
</gene>
<dbReference type="EMBL" id="JAWJWF010000001">
    <property type="protein sequence ID" value="KAK6640841.1"/>
    <property type="molecule type" value="Genomic_DNA"/>
</dbReference>
<keyword evidence="3" id="KW-1185">Reference proteome</keyword>
<feature type="region of interest" description="Disordered" evidence="1">
    <location>
        <begin position="49"/>
        <end position="70"/>
    </location>
</feature>
<organism evidence="2 3">
    <name type="scientific">Polyplax serrata</name>
    <name type="common">Common mouse louse</name>
    <dbReference type="NCBI Taxonomy" id="468196"/>
    <lineage>
        <taxon>Eukaryota</taxon>
        <taxon>Metazoa</taxon>
        <taxon>Ecdysozoa</taxon>
        <taxon>Arthropoda</taxon>
        <taxon>Hexapoda</taxon>
        <taxon>Insecta</taxon>
        <taxon>Pterygota</taxon>
        <taxon>Neoptera</taxon>
        <taxon>Paraneoptera</taxon>
        <taxon>Psocodea</taxon>
        <taxon>Troctomorpha</taxon>
        <taxon>Phthiraptera</taxon>
        <taxon>Anoplura</taxon>
        <taxon>Polyplacidae</taxon>
        <taxon>Polyplax</taxon>
    </lineage>
</organism>
<proteinExistence type="predicted"/>
<name>A0ABR1BBL7_POLSC</name>
<accession>A0ABR1BBL7</accession>